<dbReference type="Proteomes" id="UP000238605">
    <property type="component" value="Unassembled WGS sequence"/>
</dbReference>
<dbReference type="PANTHER" id="PTHR31793">
    <property type="entry name" value="4-HYDROXYBENZOYL-COA THIOESTERASE FAMILY MEMBER"/>
    <property type="match status" value="1"/>
</dbReference>
<accession>A0A2S5STC3</accession>
<dbReference type="Gene3D" id="3.10.129.10">
    <property type="entry name" value="Hotdog Thioesterase"/>
    <property type="match status" value="1"/>
</dbReference>
<comment type="caution">
    <text evidence="1">The sequence shown here is derived from an EMBL/GenBank/DDBJ whole genome shotgun (WGS) entry which is preliminary data.</text>
</comment>
<reference evidence="1 2" key="1">
    <citation type="submission" date="2018-02" db="EMBL/GenBank/DDBJ databases">
        <title>Reclassifiation of [Polyangium] brachysporum DSM 7029 as Guopingzhaonella breviflexa gen. nov., sp. nov., a member of the family Comamonadaceae.</title>
        <authorList>
            <person name="Tang B."/>
        </authorList>
    </citation>
    <scope>NUCLEOTIDE SEQUENCE [LARGE SCALE GENOMIC DNA]</scope>
    <source>
        <strain evidence="1 2">BCRC 80649</strain>
    </source>
</reference>
<dbReference type="InterPro" id="IPR050563">
    <property type="entry name" value="4-hydroxybenzoyl-CoA_TE"/>
</dbReference>
<dbReference type="CDD" id="cd00586">
    <property type="entry name" value="4HBT"/>
    <property type="match status" value="1"/>
</dbReference>
<dbReference type="EMBL" id="PSNX01000010">
    <property type="protein sequence ID" value="PPE65934.1"/>
    <property type="molecule type" value="Genomic_DNA"/>
</dbReference>
<dbReference type="InterPro" id="IPR029069">
    <property type="entry name" value="HotDog_dom_sf"/>
</dbReference>
<dbReference type="Pfam" id="PF13279">
    <property type="entry name" value="4HBT_2"/>
    <property type="match status" value="1"/>
</dbReference>
<dbReference type="OrthoDB" id="21822at2"/>
<dbReference type="RefSeq" id="WP_104302883.1">
    <property type="nucleotide sequence ID" value="NZ_PSNX01000010.1"/>
</dbReference>
<dbReference type="AlphaFoldDB" id="A0A2S5STC3"/>
<name>A0A2S5STC3_9BURK</name>
<evidence type="ECO:0000313" key="2">
    <source>
        <dbReference type="Proteomes" id="UP000238605"/>
    </source>
</evidence>
<dbReference type="SUPFAM" id="SSF54637">
    <property type="entry name" value="Thioesterase/thiol ester dehydrase-isomerase"/>
    <property type="match status" value="1"/>
</dbReference>
<gene>
    <name evidence="1" type="ORF">C1704_11565</name>
</gene>
<organism evidence="1 2">
    <name type="scientific">Caldimonas caldifontis</name>
    <dbReference type="NCBI Taxonomy" id="1452508"/>
    <lineage>
        <taxon>Bacteria</taxon>
        <taxon>Pseudomonadati</taxon>
        <taxon>Pseudomonadota</taxon>
        <taxon>Betaproteobacteria</taxon>
        <taxon>Burkholderiales</taxon>
        <taxon>Sphaerotilaceae</taxon>
        <taxon>Caldimonas</taxon>
    </lineage>
</organism>
<keyword evidence="2" id="KW-1185">Reference proteome</keyword>
<dbReference type="GO" id="GO:0047617">
    <property type="term" value="F:fatty acyl-CoA hydrolase activity"/>
    <property type="evidence" value="ECO:0007669"/>
    <property type="project" value="TreeGrafter"/>
</dbReference>
<sequence length="149" mass="16433">MSQVAERHAFERPQSIRFSHCDPAGLVFFPHYLVMFNQLVEDWFTEGLGLPYAEILGPRRVGLPTVSLACDFTAPSRMGEVVTLGLSLERIGGASIGLRLGVRCGDEARVKARQVLVTTSLDTHRALPIPEDMRRALLDFGQTQHGDTA</sequence>
<protein>
    <submittedName>
        <fullName evidence="1">Acyl-CoA thioesterase</fullName>
    </submittedName>
</protein>
<proteinExistence type="predicted"/>
<evidence type="ECO:0000313" key="1">
    <source>
        <dbReference type="EMBL" id="PPE65934.1"/>
    </source>
</evidence>
<dbReference type="PANTHER" id="PTHR31793:SF24">
    <property type="entry name" value="LONG-CHAIN ACYL-COA THIOESTERASE FADM"/>
    <property type="match status" value="1"/>
</dbReference>